<dbReference type="Proteomes" id="UP000191933">
    <property type="component" value="Unassembled WGS sequence"/>
</dbReference>
<evidence type="ECO:0000313" key="2">
    <source>
        <dbReference type="Proteomes" id="UP000191933"/>
    </source>
</evidence>
<sequence length="55" mass="6451">MLVLIRKVAILRFGRGIDSRHSDILDLYPEDDLVLHIHSHRHRGNIGSVPRFDFF</sequence>
<accession>A0A9W5EXL0</accession>
<comment type="caution">
    <text evidence="1">The sequence shown here is derived from an EMBL/GenBank/DDBJ whole genome shotgun (WGS) entry which is preliminary data.</text>
</comment>
<keyword evidence="2" id="KW-1185">Reference proteome</keyword>
<proteinExistence type="predicted"/>
<dbReference type="EMBL" id="FBVY01000003">
    <property type="protein sequence ID" value="CUW86651.1"/>
    <property type="molecule type" value="Genomic_DNA"/>
</dbReference>
<protein>
    <submittedName>
        <fullName evidence="1">Uncharacterized protein</fullName>
    </submittedName>
</protein>
<dbReference type="AlphaFoldDB" id="A0A9W5EXL0"/>
<gene>
    <name evidence="1" type="ORF">AGR2A_Cc110140</name>
</gene>
<reference evidence="1 2" key="1">
    <citation type="submission" date="2016-01" db="EMBL/GenBank/DDBJ databases">
        <authorList>
            <person name="Regsiter A."/>
            <person name="william w."/>
        </authorList>
    </citation>
    <scope>NUCLEOTIDE SEQUENCE [LARGE SCALE GENOMIC DNA]</scope>
    <source>
        <strain evidence="1 2">CFBP 5494</strain>
    </source>
</reference>
<name>A0A9W5EXL0_9HYPH</name>
<organism evidence="1 2">
    <name type="scientific">Agrobacterium genomosp. 2 str. CFBP 5494</name>
    <dbReference type="NCBI Taxonomy" id="1183436"/>
    <lineage>
        <taxon>Bacteria</taxon>
        <taxon>Pseudomonadati</taxon>
        <taxon>Pseudomonadota</taxon>
        <taxon>Alphaproteobacteria</taxon>
        <taxon>Hyphomicrobiales</taxon>
        <taxon>Rhizobiaceae</taxon>
        <taxon>Rhizobium/Agrobacterium group</taxon>
        <taxon>Agrobacterium</taxon>
        <taxon>Agrobacterium tumefaciens complex</taxon>
    </lineage>
</organism>
<evidence type="ECO:0000313" key="1">
    <source>
        <dbReference type="EMBL" id="CUW86651.1"/>
    </source>
</evidence>